<dbReference type="HAMAP" id="MF_01142">
    <property type="entry name" value="LrgB"/>
    <property type="match status" value="1"/>
</dbReference>
<evidence type="ECO:0000256" key="2">
    <source>
        <dbReference type="ARBA" id="ARBA00022475"/>
    </source>
</evidence>
<dbReference type="EMBL" id="CP020557">
    <property type="protein sequence ID" value="ARF68302.1"/>
    <property type="molecule type" value="Genomic_DNA"/>
</dbReference>
<dbReference type="AlphaFoldDB" id="A0A1U9YNB2"/>
<feature type="transmembrane region" description="Helical" evidence="7">
    <location>
        <begin position="33"/>
        <end position="53"/>
    </location>
</feature>
<dbReference type="GO" id="GO:0005886">
    <property type="term" value="C:plasma membrane"/>
    <property type="evidence" value="ECO:0007669"/>
    <property type="project" value="UniProtKB-SubCell"/>
</dbReference>
<evidence type="ECO:0000256" key="1">
    <source>
        <dbReference type="ARBA" id="ARBA00004141"/>
    </source>
</evidence>
<dbReference type="GO" id="GO:0012501">
    <property type="term" value="P:programmed cell death"/>
    <property type="evidence" value="ECO:0007669"/>
    <property type="project" value="UniProtKB-UniRule"/>
</dbReference>
<keyword evidence="4 7" id="KW-0204">Cytolysis</keyword>
<accession>A0A1U9YNB2</accession>
<evidence type="ECO:0000256" key="7">
    <source>
        <dbReference type="HAMAP-Rule" id="MF_01142"/>
    </source>
</evidence>
<dbReference type="InterPro" id="IPR007300">
    <property type="entry name" value="CidB/LrgB"/>
</dbReference>
<dbReference type="GO" id="GO:0019835">
    <property type="term" value="P:cytolysis"/>
    <property type="evidence" value="ECO:0007669"/>
    <property type="project" value="UniProtKB-UniRule"/>
</dbReference>
<dbReference type="Pfam" id="PF04172">
    <property type="entry name" value="LrgB"/>
    <property type="match status" value="1"/>
</dbReference>
<comment type="subcellular location">
    <subcellularLocation>
        <location evidence="7">Cell membrane</location>
        <topology evidence="7">Multi-pass membrane protein</topology>
    </subcellularLocation>
    <subcellularLocation>
        <location evidence="1">Membrane</location>
        <topology evidence="1">Multi-pass membrane protein</topology>
    </subcellularLocation>
</comment>
<dbReference type="RefSeq" id="WP_023482337.1">
    <property type="nucleotide sequence ID" value="NZ_CP019794.1"/>
</dbReference>
<name>A0A1U9YNB2_9BACL</name>
<feature type="transmembrane region" description="Helical" evidence="7">
    <location>
        <begin position="147"/>
        <end position="170"/>
    </location>
</feature>
<dbReference type="PANTHER" id="PTHR30249:SF0">
    <property type="entry name" value="PLASTIDAL GLYCOLATE_GLYCERATE TRANSLOCATOR 1, CHLOROPLASTIC"/>
    <property type="match status" value="1"/>
</dbReference>
<evidence type="ECO:0000313" key="9">
    <source>
        <dbReference type="Proteomes" id="UP000192727"/>
    </source>
</evidence>
<feature type="transmembrane region" description="Helical" evidence="7">
    <location>
        <begin position="6"/>
        <end position="26"/>
    </location>
</feature>
<comment type="function">
    <text evidence="7">Inhibits the expression or activity of extracellular murein hydrolases by interacting, possibly with LrgA, with the holin-like protein CidA. The LrgAB and CidA proteins may affect the proton motive force of the membrane. May be involved in programmed cell death (PCD), possibly triggering PCD in response to antibiotics and environmental stresses.</text>
</comment>
<dbReference type="Proteomes" id="UP000192727">
    <property type="component" value="Chromosome"/>
</dbReference>
<protein>
    <recommendedName>
        <fullName evidence="7">Antiholin-like protein LrgB</fullName>
    </recommendedName>
</protein>
<keyword evidence="2 7" id="KW-1003">Cell membrane</keyword>
<organism evidence="8 9">
    <name type="scientific">Paenibacillus larvae subsp. pulvifaciens</name>
    <dbReference type="NCBI Taxonomy" id="1477"/>
    <lineage>
        <taxon>Bacteria</taxon>
        <taxon>Bacillati</taxon>
        <taxon>Bacillota</taxon>
        <taxon>Bacilli</taxon>
        <taxon>Bacillales</taxon>
        <taxon>Paenibacillaceae</taxon>
        <taxon>Paenibacillus</taxon>
    </lineage>
</organism>
<dbReference type="GeneID" id="64220975"/>
<dbReference type="NCBIfam" id="NF003291">
    <property type="entry name" value="PRK04288.1"/>
    <property type="match status" value="1"/>
</dbReference>
<feature type="transmembrane region" description="Helical" evidence="7">
    <location>
        <begin position="91"/>
        <end position="114"/>
    </location>
</feature>
<feature type="transmembrane region" description="Helical" evidence="7">
    <location>
        <begin position="65"/>
        <end position="82"/>
    </location>
</feature>
<keyword evidence="3 7" id="KW-0812">Transmembrane</keyword>
<evidence type="ECO:0000256" key="6">
    <source>
        <dbReference type="ARBA" id="ARBA00023136"/>
    </source>
</evidence>
<comment type="similarity">
    <text evidence="7">Belongs to the CidB/LrgB family. LrgB subfamily.</text>
</comment>
<feature type="transmembrane region" description="Helical" evidence="7">
    <location>
        <begin position="206"/>
        <end position="227"/>
    </location>
</feature>
<evidence type="ECO:0000256" key="5">
    <source>
        <dbReference type="ARBA" id="ARBA00022989"/>
    </source>
</evidence>
<keyword evidence="5 7" id="KW-1133">Transmembrane helix</keyword>
<sequence>MTQFFTTPYFGIVVSLLAYGIGTWLFKYTKGFFLFTPLFVAMVLGIVFLKAGGVSYEQYNNGGKIISFFLEPATIAFAIPLYKQADKLKKYWWQILASIVVGSVCSVGIVYVISKGIHLDTAVMNSMLPQAATTAIALPLSEGIGGIPAITSFAVIFNAVIVYALGALFLKTFRVKNPIARGLALGTSGHALGVAVGMEMGEVEAAMASIAVVVVGVVTVVVIPLFMQLMGS</sequence>
<evidence type="ECO:0000256" key="3">
    <source>
        <dbReference type="ARBA" id="ARBA00022692"/>
    </source>
</evidence>
<dbReference type="PANTHER" id="PTHR30249">
    <property type="entry name" value="PUTATIVE SEROTONIN TRANSPORTER"/>
    <property type="match status" value="1"/>
</dbReference>
<dbReference type="GO" id="GO:0031640">
    <property type="term" value="P:killing of cells of another organism"/>
    <property type="evidence" value="ECO:0007669"/>
    <property type="project" value="UniProtKB-KW"/>
</dbReference>
<proteinExistence type="inferred from homology"/>
<evidence type="ECO:0000256" key="4">
    <source>
        <dbReference type="ARBA" id="ARBA00022852"/>
    </source>
</evidence>
<gene>
    <name evidence="7" type="primary">lrgB</name>
    <name evidence="8" type="ORF">B7C51_11505</name>
</gene>
<keyword evidence="6 7" id="KW-0472">Membrane</keyword>
<dbReference type="InterPro" id="IPR024891">
    <property type="entry name" value="Antiholin-like_LrgB"/>
</dbReference>
<reference evidence="8 9" key="1">
    <citation type="submission" date="2017-03" db="EMBL/GenBank/DDBJ databases">
        <title>Paenibacillus larvae genome sequencing.</title>
        <authorList>
            <person name="Dingman D.W."/>
        </authorList>
    </citation>
    <scope>NUCLEOTIDE SEQUENCE [LARGE SCALE GENOMIC DNA]</scope>
    <source>
        <strain evidence="8 9">SAG 10367</strain>
    </source>
</reference>
<evidence type="ECO:0000313" key="8">
    <source>
        <dbReference type="EMBL" id="ARF68302.1"/>
    </source>
</evidence>